<dbReference type="InterPro" id="IPR001853">
    <property type="entry name" value="DSBA-like_thioredoxin_dom"/>
</dbReference>
<dbReference type="PANTHER" id="PTHR35891:SF2">
    <property type="entry name" value="THIOL:DISULFIDE INTERCHANGE PROTEIN DSBA"/>
    <property type="match status" value="1"/>
</dbReference>
<sequence>MILCSIILSFNISAHEFTNKQEYTTKHTKIKHVPKIIELFSFFCPYCYEVQKKYHFSNLINKNLNKNIHIKTYHVNFLGGKLSNVLTKAWIIAQKMKIEDKIMLPMFAGIQKTHTIKNVRHIRELFFKIAGVNINDYNKFWNSLSIKILTKKTNQIVKKCHLYHVPTILINGKYIIDYYRLESIFKNQLPEKYIQLINFLMYKK</sequence>
<evidence type="ECO:0000256" key="4">
    <source>
        <dbReference type="ARBA" id="ARBA00023284"/>
    </source>
</evidence>
<evidence type="ECO:0000256" key="2">
    <source>
        <dbReference type="ARBA" id="ARBA00022729"/>
    </source>
</evidence>
<name>A0A7H1AYS1_9GAMM</name>
<feature type="disulfide bond" description="Redox-active" evidence="6">
    <location>
        <begin position="44"/>
        <end position="47"/>
    </location>
</feature>
<evidence type="ECO:0000256" key="3">
    <source>
        <dbReference type="ARBA" id="ARBA00023157"/>
    </source>
</evidence>
<gene>
    <name evidence="8" type="ORF">ICW73_01330</name>
</gene>
<feature type="domain" description="DSBA-like thioredoxin" evidence="7">
    <location>
        <begin position="36"/>
        <end position="182"/>
    </location>
</feature>
<dbReference type="SUPFAM" id="SSF52833">
    <property type="entry name" value="Thioredoxin-like"/>
    <property type="match status" value="1"/>
</dbReference>
<dbReference type="InterPro" id="IPR017937">
    <property type="entry name" value="Thioredoxin_CS"/>
</dbReference>
<keyword evidence="3 5" id="KW-1015">Disulfide bond</keyword>
<reference evidence="8 9" key="1">
    <citation type="submission" date="2020-09" db="EMBL/GenBank/DDBJ databases">
        <title>Genome sequence of the banana aphid, Pentalonia nigronervosa Coquerel (Hemiptera: Aphididae) and its symbionts.</title>
        <authorList>
            <person name="Mathers T.C."/>
            <person name="Mugford S.T."/>
            <person name="Hogenhout S.A."/>
            <person name="Tripathi L."/>
        </authorList>
    </citation>
    <scope>NUCLEOTIDE SEQUENCE [LARGE SCALE GENOMIC DNA]</scope>
    <source>
        <strain evidence="8">Ba4</strain>
    </source>
</reference>
<dbReference type="EMBL" id="CP061275">
    <property type="protein sequence ID" value="QNS01626.1"/>
    <property type="molecule type" value="Genomic_DNA"/>
</dbReference>
<dbReference type="CDD" id="cd03019">
    <property type="entry name" value="DsbA_DsbA"/>
    <property type="match status" value="1"/>
</dbReference>
<dbReference type="GO" id="GO:0016491">
    <property type="term" value="F:oxidoreductase activity"/>
    <property type="evidence" value="ECO:0007669"/>
    <property type="project" value="InterPro"/>
</dbReference>
<keyword evidence="2" id="KW-0732">Signal</keyword>
<comment type="similarity">
    <text evidence="1">Belongs to the thioredoxin family. DsbA subfamily.</text>
</comment>
<evidence type="ECO:0000256" key="6">
    <source>
        <dbReference type="PIRSR" id="PIRSR001488-1"/>
    </source>
</evidence>
<dbReference type="InterPro" id="IPR023205">
    <property type="entry name" value="DsbA/DsbL"/>
</dbReference>
<dbReference type="AlphaFoldDB" id="A0A7H1AYS1"/>
<evidence type="ECO:0000313" key="8">
    <source>
        <dbReference type="EMBL" id="QNS01626.1"/>
    </source>
</evidence>
<dbReference type="Proteomes" id="UP000516346">
    <property type="component" value="Chromosome"/>
</dbReference>
<evidence type="ECO:0000256" key="5">
    <source>
        <dbReference type="PIRNR" id="PIRNR001488"/>
    </source>
</evidence>
<evidence type="ECO:0000259" key="7">
    <source>
        <dbReference type="Pfam" id="PF01323"/>
    </source>
</evidence>
<dbReference type="Pfam" id="PF01323">
    <property type="entry name" value="DSBA"/>
    <property type="match status" value="1"/>
</dbReference>
<accession>A0A7H1AYS1</accession>
<dbReference type="PANTHER" id="PTHR35891">
    <property type="entry name" value="THIOL:DISULFIDE INTERCHANGE PROTEIN DSBA"/>
    <property type="match status" value="1"/>
</dbReference>
<dbReference type="InterPro" id="IPR036249">
    <property type="entry name" value="Thioredoxin-like_sf"/>
</dbReference>
<dbReference type="Gene3D" id="3.40.30.10">
    <property type="entry name" value="Glutaredoxin"/>
    <property type="match status" value="1"/>
</dbReference>
<protein>
    <recommendedName>
        <fullName evidence="5">Thiol:disulfide interchange protein</fullName>
    </recommendedName>
</protein>
<evidence type="ECO:0000256" key="1">
    <source>
        <dbReference type="ARBA" id="ARBA00005791"/>
    </source>
</evidence>
<organism evidence="8 9">
    <name type="scientific">Buchnera aphidicola</name>
    <name type="common">Pentalonia nigronervosa</name>
    <dbReference type="NCBI Taxonomy" id="1309793"/>
    <lineage>
        <taxon>Bacteria</taxon>
        <taxon>Pseudomonadati</taxon>
        <taxon>Pseudomonadota</taxon>
        <taxon>Gammaproteobacteria</taxon>
        <taxon>Enterobacterales</taxon>
        <taxon>Erwiniaceae</taxon>
        <taxon>Buchnera</taxon>
    </lineage>
</organism>
<proteinExistence type="inferred from homology"/>
<dbReference type="PIRSF" id="PIRSF001488">
    <property type="entry name" value="Tdi_protein"/>
    <property type="match status" value="1"/>
</dbReference>
<dbReference type="PROSITE" id="PS00194">
    <property type="entry name" value="THIOREDOXIN_1"/>
    <property type="match status" value="1"/>
</dbReference>
<dbReference type="InterPro" id="IPR050824">
    <property type="entry name" value="Thiol_disulfide_DsbA"/>
</dbReference>
<keyword evidence="4" id="KW-0676">Redox-active center</keyword>
<evidence type="ECO:0000313" key="9">
    <source>
        <dbReference type="Proteomes" id="UP000516346"/>
    </source>
</evidence>